<proteinExistence type="predicted"/>
<dbReference type="EnsemblMetazoa" id="XM_022795797">
    <property type="protein sequence ID" value="XP_022651532"/>
    <property type="gene ID" value="LOC111246338"/>
</dbReference>
<dbReference type="RefSeq" id="XP_022651531.1">
    <property type="nucleotide sequence ID" value="XM_022795796.1"/>
</dbReference>
<protein>
    <submittedName>
        <fullName evidence="1">Uncharacterized protein</fullName>
    </submittedName>
</protein>
<keyword evidence="2" id="KW-1185">Reference proteome</keyword>
<accession>A0A7M7JJX1</accession>
<dbReference type="OrthoDB" id="6493896at2759"/>
<dbReference type="AlphaFoldDB" id="A0A7M7JJX1"/>
<organism evidence="1 2">
    <name type="scientific">Varroa destructor</name>
    <name type="common">Honeybee mite</name>
    <dbReference type="NCBI Taxonomy" id="109461"/>
    <lineage>
        <taxon>Eukaryota</taxon>
        <taxon>Metazoa</taxon>
        <taxon>Ecdysozoa</taxon>
        <taxon>Arthropoda</taxon>
        <taxon>Chelicerata</taxon>
        <taxon>Arachnida</taxon>
        <taxon>Acari</taxon>
        <taxon>Parasitiformes</taxon>
        <taxon>Mesostigmata</taxon>
        <taxon>Gamasina</taxon>
        <taxon>Dermanyssoidea</taxon>
        <taxon>Varroidae</taxon>
        <taxon>Varroa</taxon>
    </lineage>
</organism>
<evidence type="ECO:0000313" key="2">
    <source>
        <dbReference type="Proteomes" id="UP000594260"/>
    </source>
</evidence>
<dbReference type="RefSeq" id="XP_022651532.1">
    <property type="nucleotide sequence ID" value="XM_022795797.1"/>
</dbReference>
<reference evidence="1" key="1">
    <citation type="submission" date="2021-01" db="UniProtKB">
        <authorList>
            <consortium name="EnsemblMetazoa"/>
        </authorList>
    </citation>
    <scope>IDENTIFICATION</scope>
</reference>
<name>A0A7M7JJX1_VARDE</name>
<dbReference type="Proteomes" id="UP000594260">
    <property type="component" value="Unplaced"/>
</dbReference>
<dbReference type="GeneID" id="111246338"/>
<evidence type="ECO:0000313" key="1">
    <source>
        <dbReference type="EnsemblMetazoa" id="XP_022651531"/>
    </source>
</evidence>
<dbReference type="EnsemblMetazoa" id="XM_022795796">
    <property type="protein sequence ID" value="XP_022651531"/>
    <property type="gene ID" value="LOC111246338"/>
</dbReference>
<sequence length="196" mass="23714">MSYSRPRFVPRTYHRNYLIGSSLYTDAIIDLNVRRGRPMYYSSSTLPTSPYTYSDRFNASRRGIRLHDDDVYQKTTSRLATRDKLRHHEDMHKAFTGWHSPSYMPLYSIQGYDPARVPFQRRMYLIEPIQLHSQHAAHGRFMENRRLRFMHELWEQERDEERRSRIRSFYNKSGAPPQIPHHRLFSRPPAVYQLFY</sequence>
<dbReference type="KEGG" id="vde:111246338"/>
<dbReference type="InParanoid" id="A0A7M7JJX1"/>